<protein>
    <recommendedName>
        <fullName evidence="4">NGF domain-containing protein</fullName>
    </recommendedName>
</protein>
<dbReference type="OrthoDB" id="5786576at2759"/>
<dbReference type="SUPFAM" id="SSF57501">
    <property type="entry name" value="Cystine-knot cytokines"/>
    <property type="match status" value="1"/>
</dbReference>
<accession>A0A811L521</accession>
<gene>
    <name evidence="2" type="ORF">BOKJ2_LOCUS10120</name>
</gene>
<dbReference type="Proteomes" id="UP000614601">
    <property type="component" value="Unassembled WGS sequence"/>
</dbReference>
<dbReference type="EMBL" id="CAJFDH010000005">
    <property type="protein sequence ID" value="CAD5223350.1"/>
    <property type="molecule type" value="Genomic_DNA"/>
</dbReference>
<dbReference type="AlphaFoldDB" id="A0A811L521"/>
<evidence type="ECO:0008006" key="4">
    <source>
        <dbReference type="Google" id="ProtNLM"/>
    </source>
</evidence>
<feature type="chain" id="PRO_5036408424" description="NGF domain-containing protein" evidence="1">
    <location>
        <begin position="26"/>
        <end position="177"/>
    </location>
</feature>
<dbReference type="Gene3D" id="2.10.90.10">
    <property type="entry name" value="Cystine-knot cytokines"/>
    <property type="match status" value="1"/>
</dbReference>
<dbReference type="EMBL" id="CAJFCW020000005">
    <property type="protein sequence ID" value="CAG9117602.1"/>
    <property type="molecule type" value="Genomic_DNA"/>
</dbReference>
<evidence type="ECO:0000256" key="1">
    <source>
        <dbReference type="SAM" id="SignalP"/>
    </source>
</evidence>
<reference evidence="2" key="1">
    <citation type="submission" date="2020-09" db="EMBL/GenBank/DDBJ databases">
        <authorList>
            <person name="Kikuchi T."/>
        </authorList>
    </citation>
    <scope>NUCLEOTIDE SEQUENCE</scope>
    <source>
        <strain evidence="2">SH1</strain>
    </source>
</reference>
<feature type="signal peptide" evidence="1">
    <location>
        <begin position="1"/>
        <end position="25"/>
    </location>
</feature>
<proteinExistence type="predicted"/>
<sequence length="177" mass="19733">MSSAQLKSLAMLSSVLFMMIQSACGVYVFARYQPEQVIERLLENAGISSLDRPVLKRPVKRNAASVRPLPASIPVCETKILENHQPKIGIDQNGSYVEIEQSDKREFRATFVECADILRGPCFGIDTAFFTSECATVFGLQPAYVRPDGSDEAFKESLIKVPIACECRLRKKLFLKP</sequence>
<comment type="caution">
    <text evidence="2">The sequence shown here is derived from an EMBL/GenBank/DDBJ whole genome shotgun (WGS) entry which is preliminary data.</text>
</comment>
<keyword evidence="3" id="KW-1185">Reference proteome</keyword>
<name>A0A811L521_9BILA</name>
<dbReference type="Proteomes" id="UP000783686">
    <property type="component" value="Unassembled WGS sequence"/>
</dbReference>
<keyword evidence="1" id="KW-0732">Signal</keyword>
<evidence type="ECO:0000313" key="2">
    <source>
        <dbReference type="EMBL" id="CAD5223350.1"/>
    </source>
</evidence>
<dbReference type="InterPro" id="IPR029034">
    <property type="entry name" value="Cystine-knot_cytokine"/>
</dbReference>
<evidence type="ECO:0000313" key="3">
    <source>
        <dbReference type="Proteomes" id="UP000614601"/>
    </source>
</evidence>
<organism evidence="2 3">
    <name type="scientific">Bursaphelenchus okinawaensis</name>
    <dbReference type="NCBI Taxonomy" id="465554"/>
    <lineage>
        <taxon>Eukaryota</taxon>
        <taxon>Metazoa</taxon>
        <taxon>Ecdysozoa</taxon>
        <taxon>Nematoda</taxon>
        <taxon>Chromadorea</taxon>
        <taxon>Rhabditida</taxon>
        <taxon>Tylenchina</taxon>
        <taxon>Tylenchomorpha</taxon>
        <taxon>Aphelenchoidea</taxon>
        <taxon>Aphelenchoididae</taxon>
        <taxon>Bursaphelenchus</taxon>
    </lineage>
</organism>